<keyword evidence="1" id="KW-0175">Coiled coil</keyword>
<proteinExistence type="predicted"/>
<evidence type="ECO:0000313" key="4">
    <source>
        <dbReference type="Proteomes" id="UP000179807"/>
    </source>
</evidence>
<reference evidence="3" key="1">
    <citation type="submission" date="2016-10" db="EMBL/GenBank/DDBJ databases">
        <authorList>
            <person name="Benchimol M."/>
            <person name="Almeida L.G."/>
            <person name="Vasconcelos A.T."/>
            <person name="Perreira-Neves A."/>
            <person name="Rosa I.A."/>
            <person name="Tasca T."/>
            <person name="Bogo M.R."/>
            <person name="de Souza W."/>
        </authorList>
    </citation>
    <scope>NUCLEOTIDE SEQUENCE [LARGE SCALE GENOMIC DNA]</scope>
    <source>
        <strain evidence="3">K</strain>
    </source>
</reference>
<evidence type="ECO:0000256" key="2">
    <source>
        <dbReference type="SAM" id="MobiDB-lite"/>
    </source>
</evidence>
<dbReference type="Proteomes" id="UP000179807">
    <property type="component" value="Unassembled WGS sequence"/>
</dbReference>
<evidence type="ECO:0000256" key="1">
    <source>
        <dbReference type="SAM" id="Coils"/>
    </source>
</evidence>
<dbReference type="RefSeq" id="XP_068350317.1">
    <property type="nucleotide sequence ID" value="XM_068510944.1"/>
</dbReference>
<name>A0A1J4JIY2_9EUKA</name>
<feature type="coiled-coil region" evidence="1">
    <location>
        <begin position="589"/>
        <end position="616"/>
    </location>
</feature>
<dbReference type="EMBL" id="MLAK01001131">
    <property type="protein sequence ID" value="OHS97180.1"/>
    <property type="molecule type" value="Genomic_DNA"/>
</dbReference>
<accession>A0A1J4JIY2</accession>
<organism evidence="3 4">
    <name type="scientific">Tritrichomonas foetus</name>
    <dbReference type="NCBI Taxonomy" id="1144522"/>
    <lineage>
        <taxon>Eukaryota</taxon>
        <taxon>Metamonada</taxon>
        <taxon>Parabasalia</taxon>
        <taxon>Tritrichomonadida</taxon>
        <taxon>Tritrichomonadidae</taxon>
        <taxon>Tritrichomonas</taxon>
    </lineage>
</organism>
<evidence type="ECO:0000313" key="3">
    <source>
        <dbReference type="EMBL" id="OHS97180.1"/>
    </source>
</evidence>
<comment type="caution">
    <text evidence="3">The sequence shown here is derived from an EMBL/GenBank/DDBJ whole genome shotgun (WGS) entry which is preliminary data.</text>
</comment>
<feature type="region of interest" description="Disordered" evidence="2">
    <location>
        <begin position="276"/>
        <end position="304"/>
    </location>
</feature>
<dbReference type="AlphaFoldDB" id="A0A1J4JIY2"/>
<dbReference type="VEuPathDB" id="TrichDB:TRFO_36632"/>
<dbReference type="GeneID" id="94845648"/>
<protein>
    <submittedName>
        <fullName evidence="3">Uncharacterized protein</fullName>
    </submittedName>
</protein>
<gene>
    <name evidence="3" type="ORF">TRFO_36632</name>
</gene>
<sequence>MEGNSFSYYQKFLHVSKSFYSYIQRCSSRVKMKEIAHLKKIWEEYLNKVEKLSWDQFKITNLLNETPKNTESYISKYIFEVEKNFSKLLQEEFVSNAKDKFPEALKHRILQEILNGASFSITSENFDIQSFADELKMSVTSVGWFKSTVPEWMNNLYHKLLKRKRFYKSGNKLQKKYKKFLHEKNNLLFVINNEEEEVTEKLYESEKIQEDKNLIFLSPGFNSPIVYKPSSQKENEKNSDFNDSFAFLLINEQIDPKFYERSFEFITPNIFYHENTNDYESDSENDHDNIDNEDDPNTGNNNIIQNVNETNEIAEKSNYLQLGSVIPDTSVTSIEDIEASYSTLFQRGDTIDDLSKTTQYFYESSEEIYSSNDRNENYCEDSLDSGIPEPTNIPKEENESNFTPVVNSLVQSQLLSLLNQSQTYNLSSRNNNNNNDNNIQKLPIDHNKDQIGSENNIQIENERINADLKFQNAFYDQNCPMNKLYYNKETNCVEEIIESSETTTSDDSQPSFVKPDMELVKCLISKNHFSTKELQKNSKRALYKAQKKLDIIEKFTYETESKCLHKNSVEIEKLISLKEKLINQAFPTSNISDDDLKKLEEKYVEMKKNSKKRIRNEIKKNWKTMQQNMKNEQVKFELEKIQLLQKINATQKDIHEIDTKTSSQNPELGQKLIKYRKIDRLAVTTLHNLSLFVNEEKKKEKHHNTFKFDEKVVLADLYSNPSHVPNQITNLMFEINQIAEML</sequence>
<keyword evidence="4" id="KW-1185">Reference proteome</keyword>